<accession>A0ABS8TGA3</accession>
<name>A0ABS8TGA3_DATST</name>
<dbReference type="Proteomes" id="UP000823775">
    <property type="component" value="Unassembled WGS sequence"/>
</dbReference>
<feature type="non-terminal residue" evidence="1">
    <location>
        <position position="1"/>
    </location>
</feature>
<keyword evidence="2" id="KW-1185">Reference proteome</keyword>
<dbReference type="EMBL" id="JACEIK010001582">
    <property type="protein sequence ID" value="MCD7470540.1"/>
    <property type="molecule type" value="Genomic_DNA"/>
</dbReference>
<feature type="non-terminal residue" evidence="1">
    <location>
        <position position="68"/>
    </location>
</feature>
<organism evidence="1 2">
    <name type="scientific">Datura stramonium</name>
    <name type="common">Jimsonweed</name>
    <name type="synonym">Common thornapple</name>
    <dbReference type="NCBI Taxonomy" id="4076"/>
    <lineage>
        <taxon>Eukaryota</taxon>
        <taxon>Viridiplantae</taxon>
        <taxon>Streptophyta</taxon>
        <taxon>Embryophyta</taxon>
        <taxon>Tracheophyta</taxon>
        <taxon>Spermatophyta</taxon>
        <taxon>Magnoliopsida</taxon>
        <taxon>eudicotyledons</taxon>
        <taxon>Gunneridae</taxon>
        <taxon>Pentapetalae</taxon>
        <taxon>asterids</taxon>
        <taxon>lamiids</taxon>
        <taxon>Solanales</taxon>
        <taxon>Solanaceae</taxon>
        <taxon>Solanoideae</taxon>
        <taxon>Datureae</taxon>
        <taxon>Datura</taxon>
    </lineage>
</organism>
<comment type="caution">
    <text evidence="1">The sequence shown here is derived from an EMBL/GenBank/DDBJ whole genome shotgun (WGS) entry which is preliminary data.</text>
</comment>
<proteinExistence type="predicted"/>
<reference evidence="1 2" key="1">
    <citation type="journal article" date="2021" name="BMC Genomics">
        <title>Datura genome reveals duplications of psychoactive alkaloid biosynthetic genes and high mutation rate following tissue culture.</title>
        <authorList>
            <person name="Rajewski A."/>
            <person name="Carter-House D."/>
            <person name="Stajich J."/>
            <person name="Litt A."/>
        </authorList>
    </citation>
    <scope>NUCLEOTIDE SEQUENCE [LARGE SCALE GENOMIC DNA]</scope>
    <source>
        <strain evidence="1">AR-01</strain>
    </source>
</reference>
<protein>
    <submittedName>
        <fullName evidence="1">Uncharacterized protein</fullName>
    </submittedName>
</protein>
<sequence>ELILTNVLELLDLRVNYISQCTGSTALEIRLTIPAHFEAWQLDHSLVFGNDLGSSEFRPYESPVSEHA</sequence>
<gene>
    <name evidence="1" type="ORF">HAX54_010497</name>
</gene>
<evidence type="ECO:0000313" key="1">
    <source>
        <dbReference type="EMBL" id="MCD7470540.1"/>
    </source>
</evidence>
<evidence type="ECO:0000313" key="2">
    <source>
        <dbReference type="Proteomes" id="UP000823775"/>
    </source>
</evidence>